<keyword evidence="2" id="KW-1185">Reference proteome</keyword>
<accession>A0ABQ5SMS4</accession>
<comment type="caution">
    <text evidence="1">The sequence shown here is derived from an EMBL/GenBank/DDBJ whole genome shotgun (WGS) entry which is preliminary data.</text>
</comment>
<reference evidence="1 2" key="1">
    <citation type="journal article" date="2023" name="IScience">
        <title>Expanded male sex-determining region conserved during the evolution of homothallism in the green alga Volvox.</title>
        <authorList>
            <person name="Yamamoto K."/>
            <person name="Matsuzaki R."/>
            <person name="Mahakham W."/>
            <person name="Heman W."/>
            <person name="Sekimoto H."/>
            <person name="Kawachi M."/>
            <person name="Minakuchi Y."/>
            <person name="Toyoda A."/>
            <person name="Nozaki H."/>
        </authorList>
    </citation>
    <scope>NUCLEOTIDE SEQUENCE [LARGE SCALE GENOMIC DNA]</scope>
    <source>
        <strain evidence="1 2">NIES-4468</strain>
    </source>
</reference>
<dbReference type="PANTHER" id="PTHR34801:SF2">
    <property type="entry name" value="EXPRESSED PROTEIN"/>
    <property type="match status" value="1"/>
</dbReference>
<organism evidence="1 2">
    <name type="scientific">Volvox africanus</name>
    <dbReference type="NCBI Taxonomy" id="51714"/>
    <lineage>
        <taxon>Eukaryota</taxon>
        <taxon>Viridiplantae</taxon>
        <taxon>Chlorophyta</taxon>
        <taxon>core chlorophytes</taxon>
        <taxon>Chlorophyceae</taxon>
        <taxon>CS clade</taxon>
        <taxon>Chlamydomonadales</taxon>
        <taxon>Volvocaceae</taxon>
        <taxon>Volvox</taxon>
    </lineage>
</organism>
<evidence type="ECO:0000313" key="2">
    <source>
        <dbReference type="Proteomes" id="UP001165090"/>
    </source>
</evidence>
<dbReference type="Pfam" id="PF07386">
    <property type="entry name" value="DUF1499"/>
    <property type="match status" value="1"/>
</dbReference>
<gene>
    <name evidence="1" type="ORF">VaNZ11_015339</name>
</gene>
<dbReference type="InterPro" id="IPR010865">
    <property type="entry name" value="DUF1499"/>
</dbReference>
<evidence type="ECO:0008006" key="3">
    <source>
        <dbReference type="Google" id="ProtNLM"/>
    </source>
</evidence>
<evidence type="ECO:0000313" key="1">
    <source>
        <dbReference type="EMBL" id="GLI70431.1"/>
    </source>
</evidence>
<dbReference type="Proteomes" id="UP001165090">
    <property type="component" value="Unassembled WGS sequence"/>
</dbReference>
<name>A0ABQ5SMS4_9CHLO</name>
<dbReference type="EMBL" id="BSDZ01000094">
    <property type="protein sequence ID" value="GLI70431.1"/>
    <property type="molecule type" value="Genomic_DNA"/>
</dbReference>
<protein>
    <recommendedName>
        <fullName evidence="3">DUF1499 domain-containing protein</fullName>
    </recommendedName>
</protein>
<sequence>MQFQRSPRCGTIAQGMGISNFPFIIALVPRRLVAQVGQRHGDNTPIDKSKLSSRNAIVPAALFKLGRAIPRPVLGIQDYGAGPMLSLCPNTGTCIASFDEGHDVKYAPPLIYNPPDGRGSHAPVSQGEAMVELLTVVQELKPSGYTPTIVEQTEDYLYLEYSSRIAGLIDDVEFWFRPGPECLVEYRSASRGPAVDANVNHKRILAIRTALEKKGWRSRGE</sequence>
<proteinExistence type="predicted"/>
<dbReference type="PANTHER" id="PTHR34801">
    <property type="entry name" value="EXPRESSED PROTEIN"/>
    <property type="match status" value="1"/>
</dbReference>